<sequence length="92" mass="8911">MDKSSILAVVVPGRHAPAAGSEVEDHRGGGEGREGVGEAPRGVGGREPDGHGAVGLGGSDGADPVAVGFQEGGCEGRIGLGNGKSLGVVIEQ</sequence>
<organism evidence="2 3">
    <name type="scientific">Salinispora tropica (strain ATCC BAA-916 / DSM 44818 / JCM 13857 / NBRC 105044 / CNB-440)</name>
    <dbReference type="NCBI Taxonomy" id="369723"/>
    <lineage>
        <taxon>Bacteria</taxon>
        <taxon>Bacillati</taxon>
        <taxon>Actinomycetota</taxon>
        <taxon>Actinomycetes</taxon>
        <taxon>Micromonosporales</taxon>
        <taxon>Micromonosporaceae</taxon>
        <taxon>Salinispora</taxon>
    </lineage>
</organism>
<feature type="compositionally biased region" description="Basic and acidic residues" evidence="1">
    <location>
        <begin position="23"/>
        <end position="36"/>
    </location>
</feature>
<dbReference type="Proteomes" id="UP000000235">
    <property type="component" value="Chromosome"/>
</dbReference>
<gene>
    <name evidence="2" type="ordered locus">Strop_2368</name>
</gene>
<dbReference type="AlphaFoldDB" id="A4X7G6"/>
<name>A4X7G6_SALTO</name>
<dbReference type="KEGG" id="stp:Strop_2368"/>
<dbReference type="EMBL" id="CP000667">
    <property type="protein sequence ID" value="ABP54816.1"/>
    <property type="molecule type" value="Genomic_DNA"/>
</dbReference>
<reference evidence="3" key="1">
    <citation type="journal article" date="2007" name="Proc. Natl. Acad. Sci. U.S.A.">
        <title>Genome sequencing reveals complex secondary metabolome in the marine actinomycete Salinispora tropica.</title>
        <authorList>
            <person name="Udwary D.W."/>
            <person name="Zeigler L."/>
            <person name="Asolkar R.N."/>
            <person name="Singan V."/>
            <person name="Lapidus A."/>
            <person name="Fenical W."/>
            <person name="Jensen P.R."/>
            <person name="Moore B.S."/>
        </authorList>
    </citation>
    <scope>NUCLEOTIDE SEQUENCE [LARGE SCALE GENOMIC DNA]</scope>
    <source>
        <strain evidence="3">ATCC BAA-916 / DSM 44818 / CNB-440</strain>
    </source>
</reference>
<evidence type="ECO:0000313" key="2">
    <source>
        <dbReference type="EMBL" id="ABP54816.1"/>
    </source>
</evidence>
<evidence type="ECO:0000256" key="1">
    <source>
        <dbReference type="SAM" id="MobiDB-lite"/>
    </source>
</evidence>
<accession>A4X7G6</accession>
<evidence type="ECO:0000313" key="3">
    <source>
        <dbReference type="Proteomes" id="UP000000235"/>
    </source>
</evidence>
<proteinExistence type="predicted"/>
<keyword evidence="3" id="KW-1185">Reference proteome</keyword>
<feature type="region of interest" description="Disordered" evidence="1">
    <location>
        <begin position="12"/>
        <end position="59"/>
    </location>
</feature>
<protein>
    <submittedName>
        <fullName evidence="2">Uncharacterized protein</fullName>
    </submittedName>
</protein>
<dbReference type="HOGENOM" id="CLU_2411501_0_0_11"/>